<proteinExistence type="inferred from homology"/>
<evidence type="ECO:0000259" key="7">
    <source>
        <dbReference type="Pfam" id="PF13505"/>
    </source>
</evidence>
<dbReference type="EMBL" id="PGVG01000004">
    <property type="protein sequence ID" value="PJG56086.1"/>
    <property type="molecule type" value="Genomic_DNA"/>
</dbReference>
<gene>
    <name evidence="8" type="ORF">CVM73_07915</name>
</gene>
<dbReference type="Gene3D" id="2.40.160.20">
    <property type="match status" value="1"/>
</dbReference>
<dbReference type="PANTHER" id="PTHR34001:SF3">
    <property type="entry name" value="BLL7405 PROTEIN"/>
    <property type="match status" value="1"/>
</dbReference>
<name>A0A2M8RE39_9BRAD</name>
<feature type="domain" description="Outer membrane protein beta-barrel" evidence="7">
    <location>
        <begin position="130"/>
        <end position="366"/>
    </location>
</feature>
<dbReference type="SUPFAM" id="SSF56925">
    <property type="entry name" value="OMPA-like"/>
    <property type="match status" value="1"/>
</dbReference>
<keyword evidence="4" id="KW-0998">Cell outer membrane</keyword>
<dbReference type="Proteomes" id="UP000231194">
    <property type="component" value="Unassembled WGS sequence"/>
</dbReference>
<dbReference type="AlphaFoldDB" id="A0A2M8RE39"/>
<keyword evidence="2" id="KW-0732">Signal</keyword>
<accession>A0A2M8RE39</accession>
<dbReference type="InterPro" id="IPR011250">
    <property type="entry name" value="OMP/PagP_B-barrel"/>
</dbReference>
<reference evidence="8 9" key="1">
    <citation type="submission" date="2017-11" db="EMBL/GenBank/DDBJ databases">
        <title>Bradyrhizobium forestalis sp. nov., an efficient nitrogen-fixing bacterium isolated from nodules of forest legume species in the Amazon.</title>
        <authorList>
            <person name="Costa E.M."/>
            <person name="Guimaraes A."/>
            <person name="Carvalho T.S."/>
            <person name="Rodrigues T.L."/>
            <person name="Ribeiro P.R.A."/>
            <person name="Lebbe L."/>
            <person name="Willems A."/>
            <person name="Moreira F.M.S."/>
        </authorList>
    </citation>
    <scope>NUCLEOTIDE SEQUENCE [LARGE SCALE GENOMIC DNA]</scope>
    <source>
        <strain evidence="8 9">INPA54B</strain>
    </source>
</reference>
<dbReference type="InterPro" id="IPR051692">
    <property type="entry name" value="OMP-like"/>
</dbReference>
<protein>
    <recommendedName>
        <fullName evidence="7">Outer membrane protein beta-barrel domain-containing protein</fullName>
    </recommendedName>
</protein>
<keyword evidence="3" id="KW-0472">Membrane</keyword>
<sequence length="393" mass="40366">MPWAPRSSIQTASLSSGGRTSVSNRKRVARLIVKLVEPPAKSEGFVARLANPVRAEAALPTCGAIVRVMCSQQAKHFRIIAEIAVSVARSAETSARHLLGSAPNPETAVRASSRCDATSTRTRMKKALAAALLALGGCVSAEAGEISWTGFHLGLNGGYGWARGGVTVLPGDPLTQSVSFGQPVVPAVSASLNAGGVLGGGQVGYDWQFAGRGVVGVEADIAAASLKSSSSVPTILLGTQPATFDVSRNIDWFGTVRGRVGFLAAPDLLVFATGGFAYGRVSESASVSLPPGASNSIGNFGYAFACGPFYGLGACFAGSSSRIATGWTAGIGGEKRFTQNLSLKVEYLHVDLGSGSYPVVGSLYAGAPFAPSFLNARSSATIDLVRAGLNYNF</sequence>
<evidence type="ECO:0000256" key="1">
    <source>
        <dbReference type="ARBA" id="ARBA00004442"/>
    </source>
</evidence>
<evidence type="ECO:0000256" key="5">
    <source>
        <dbReference type="ARBA" id="ARBA00038306"/>
    </source>
</evidence>
<evidence type="ECO:0000313" key="8">
    <source>
        <dbReference type="EMBL" id="PJG56086.1"/>
    </source>
</evidence>
<feature type="region of interest" description="Disordered" evidence="6">
    <location>
        <begin position="1"/>
        <end position="21"/>
    </location>
</feature>
<evidence type="ECO:0000256" key="4">
    <source>
        <dbReference type="ARBA" id="ARBA00023237"/>
    </source>
</evidence>
<feature type="compositionally biased region" description="Polar residues" evidence="6">
    <location>
        <begin position="7"/>
        <end position="21"/>
    </location>
</feature>
<keyword evidence="9" id="KW-1185">Reference proteome</keyword>
<evidence type="ECO:0000256" key="2">
    <source>
        <dbReference type="ARBA" id="ARBA00022729"/>
    </source>
</evidence>
<comment type="similarity">
    <text evidence="5">Belongs to the Omp25/RopB family.</text>
</comment>
<comment type="caution">
    <text evidence="8">The sequence shown here is derived from an EMBL/GenBank/DDBJ whole genome shotgun (WGS) entry which is preliminary data.</text>
</comment>
<evidence type="ECO:0000256" key="3">
    <source>
        <dbReference type="ARBA" id="ARBA00023136"/>
    </source>
</evidence>
<dbReference type="Pfam" id="PF13505">
    <property type="entry name" value="OMP_b-brl"/>
    <property type="match status" value="1"/>
</dbReference>
<evidence type="ECO:0000256" key="6">
    <source>
        <dbReference type="SAM" id="MobiDB-lite"/>
    </source>
</evidence>
<dbReference type="GO" id="GO:0009279">
    <property type="term" value="C:cell outer membrane"/>
    <property type="evidence" value="ECO:0007669"/>
    <property type="project" value="UniProtKB-SubCell"/>
</dbReference>
<dbReference type="PANTHER" id="PTHR34001">
    <property type="entry name" value="BLL7405 PROTEIN"/>
    <property type="match status" value="1"/>
</dbReference>
<dbReference type="InterPro" id="IPR027385">
    <property type="entry name" value="Beta-barrel_OMP"/>
</dbReference>
<evidence type="ECO:0000313" key="9">
    <source>
        <dbReference type="Proteomes" id="UP000231194"/>
    </source>
</evidence>
<comment type="subcellular location">
    <subcellularLocation>
        <location evidence="1">Cell outer membrane</location>
    </subcellularLocation>
</comment>
<organism evidence="8 9">
    <name type="scientific">Bradyrhizobium forestalis</name>
    <dbReference type="NCBI Taxonomy" id="1419263"/>
    <lineage>
        <taxon>Bacteria</taxon>
        <taxon>Pseudomonadati</taxon>
        <taxon>Pseudomonadota</taxon>
        <taxon>Alphaproteobacteria</taxon>
        <taxon>Hyphomicrobiales</taxon>
        <taxon>Nitrobacteraceae</taxon>
        <taxon>Bradyrhizobium</taxon>
    </lineage>
</organism>